<dbReference type="InterPro" id="IPR017853">
    <property type="entry name" value="GH"/>
</dbReference>
<dbReference type="Pfam" id="PF06964">
    <property type="entry name" value="Alpha-L-AF_C"/>
    <property type="match status" value="1"/>
</dbReference>
<dbReference type="Gene3D" id="3.20.20.80">
    <property type="entry name" value="Glycosidases"/>
    <property type="match status" value="1"/>
</dbReference>
<evidence type="ECO:0000256" key="4">
    <source>
        <dbReference type="ARBA" id="ARBA00022729"/>
    </source>
</evidence>
<dbReference type="Proteomes" id="UP000297872">
    <property type="component" value="Unassembled WGS sequence"/>
</dbReference>
<comment type="caution">
    <text evidence="7">The sequence shown here is derived from an EMBL/GenBank/DDBJ whole genome shotgun (WGS) entry which is preliminary data.</text>
</comment>
<dbReference type="InterPro" id="IPR055133">
    <property type="entry name" value="BT_3657-like_N"/>
</dbReference>
<evidence type="ECO:0000313" key="7">
    <source>
        <dbReference type="EMBL" id="TFH78930.1"/>
    </source>
</evidence>
<dbReference type="PANTHER" id="PTHR31776">
    <property type="entry name" value="ALPHA-L-ARABINOFURANOSIDASE 1"/>
    <property type="match status" value="1"/>
</dbReference>
<keyword evidence="5" id="KW-0378">Hydrolase</keyword>
<dbReference type="OrthoDB" id="9758333at2"/>
<dbReference type="SUPFAM" id="SSF75005">
    <property type="entry name" value="Arabinanase/levansucrase/invertase"/>
    <property type="match status" value="1"/>
</dbReference>
<dbReference type="SUPFAM" id="SSF51445">
    <property type="entry name" value="(Trans)glycosidases"/>
    <property type="match status" value="1"/>
</dbReference>
<accession>A0A4Y8VDX4</accession>
<evidence type="ECO:0000259" key="6">
    <source>
        <dbReference type="SMART" id="SM00813"/>
    </source>
</evidence>
<keyword evidence="8" id="KW-1185">Reference proteome</keyword>
<gene>
    <name evidence="7" type="ORF">EXN75_10920</name>
</gene>
<dbReference type="InterPro" id="IPR051563">
    <property type="entry name" value="Glycosyl_Hydrolase_51"/>
</dbReference>
<evidence type="ECO:0000256" key="3">
    <source>
        <dbReference type="ARBA" id="ARBA00012670"/>
    </source>
</evidence>
<comment type="catalytic activity">
    <reaction evidence="1">
        <text>Hydrolysis of terminal non-reducing alpha-L-arabinofuranoside residues in alpha-L-arabinosides.</text>
        <dbReference type="EC" id="3.2.1.55"/>
    </reaction>
</comment>
<evidence type="ECO:0000313" key="8">
    <source>
        <dbReference type="Proteomes" id="UP000297872"/>
    </source>
</evidence>
<dbReference type="InterPro" id="IPR010720">
    <property type="entry name" value="Alpha-L-AF_C"/>
</dbReference>
<dbReference type="AlphaFoldDB" id="A0A4Y8VDX4"/>
<dbReference type="InterPro" id="IPR055235">
    <property type="entry name" value="ASD1_cat"/>
</dbReference>
<dbReference type="GO" id="GO:0046556">
    <property type="term" value="F:alpha-L-arabinofuranosidase activity"/>
    <property type="evidence" value="ECO:0007669"/>
    <property type="project" value="UniProtKB-EC"/>
</dbReference>
<dbReference type="EC" id="3.2.1.55" evidence="3"/>
<protein>
    <recommendedName>
        <fullName evidence="3">non-reducing end alpha-L-arabinofuranosidase</fullName>
        <ecNumber evidence="3">3.2.1.55</ecNumber>
    </recommendedName>
</protein>
<dbReference type="Gene3D" id="2.115.10.20">
    <property type="entry name" value="Glycosyl hydrolase domain, family 43"/>
    <property type="match status" value="1"/>
</dbReference>
<proteinExistence type="inferred from homology"/>
<dbReference type="Pfam" id="PF22848">
    <property type="entry name" value="ASD1_dom"/>
    <property type="match status" value="1"/>
</dbReference>
<dbReference type="SMART" id="SM00813">
    <property type="entry name" value="Alpha-L-AF_C"/>
    <property type="match status" value="1"/>
</dbReference>
<evidence type="ECO:0000256" key="1">
    <source>
        <dbReference type="ARBA" id="ARBA00001462"/>
    </source>
</evidence>
<dbReference type="Pfam" id="PF22847">
    <property type="entry name" value="BT_3657-like_N"/>
    <property type="match status" value="1"/>
</dbReference>
<feature type="domain" description="Alpha-L-arabinofuranosidase C-terminal" evidence="6">
    <location>
        <begin position="711"/>
        <end position="853"/>
    </location>
</feature>
<dbReference type="InterPro" id="IPR023296">
    <property type="entry name" value="Glyco_hydro_beta-prop_sf"/>
</dbReference>
<organism evidence="7 8">
    <name type="scientific">Segatella hominis</name>
    <dbReference type="NCBI Taxonomy" id="2518605"/>
    <lineage>
        <taxon>Bacteria</taxon>
        <taxon>Pseudomonadati</taxon>
        <taxon>Bacteroidota</taxon>
        <taxon>Bacteroidia</taxon>
        <taxon>Bacteroidales</taxon>
        <taxon>Prevotellaceae</taxon>
        <taxon>Segatella</taxon>
    </lineage>
</organism>
<keyword evidence="4" id="KW-0732">Signal</keyword>
<evidence type="ECO:0000256" key="2">
    <source>
        <dbReference type="ARBA" id="ARBA00007186"/>
    </source>
</evidence>
<reference evidence="7 8" key="1">
    <citation type="submission" date="2019-02" db="EMBL/GenBank/DDBJ databases">
        <title>Draft Genome Sequence of the Prevotella sp. BCRC 81118, Isolated from Human Feces.</title>
        <authorList>
            <person name="Huang C.-H."/>
        </authorList>
    </citation>
    <scope>NUCLEOTIDE SEQUENCE [LARGE SCALE GENOMIC DNA]</scope>
    <source>
        <strain evidence="7 8">BCRC 81118</strain>
    </source>
</reference>
<dbReference type="EMBL" id="SGVY01000029">
    <property type="protein sequence ID" value="TFH78930.1"/>
    <property type="molecule type" value="Genomic_DNA"/>
</dbReference>
<sequence length="854" mass="96159">MASGKLNPKGNPAFWDEQNAPAYSVMGKDTTCQVFLYSPDPTQGLHLAYLTDNEKWIDVGQLCASDYGPWGSGKKMYSPSVVQANDGTWRALWSVGELFPQFAVAYSEDLVTWRPQDYPIVAEKGVKSPVAYQMENGNFDIYIKTAKGKRYVQASQDFRTFVEDSLEASADEILWDKDSVLINGKMQKGDEFEIPAVHLNYIRAWFKALDEENRENNRQIPKTNQELAALVKEYNDRQVAMHGEKAVLTQMDESDRIEAKLVVDGKQTKRISDKLIGIFFEDISRAADGGLCAELLQNGDFEYNKDDRKHSWNATTAWQGVDLSSVSVENGVSKNNPHYAVLGATPIYNIGWDGISILRGARDAKKEGKHAASYYDVSLYARCLNGKNKQLMVALVDEAGDVISQAKVKVVGNEWSEYKAQLVITDKYQGNLEEGKGIRLALIPKGETQVGIDLVSLKPHDTYKGHGLRKDLAEKIAELKPKFVRFPGGCMLHGQGLDNIYHWKETVGPLKDRKPARNIWNYHQTRQLGFYEYFQWCEDMGAEPLPVLAAGVPCQNSQSNAQGLCGQQGGIPMDQMPQYVQDVLDLVEWANGDPATSSWAKMRADAGHPAPFNLKMIGIGNEDLISTTFKERYLMICKALKQKYPDIEVVGTVGPFHYPSSDYVEGWKIAKENRQYIDAVDEHYYEKPGWFINHQDYYDHYDRSMPKVYLGEYAANGNNEVDRALAEGIHLCSVERNGDVVEMTSYAPLLCKDGYANWNPDMMYFNNNKVRATESYQVQKMFSVHSGDVYIASDLQLPEVLKRYVGVSVVKDSKSGKVWLKIVNALPRTLKLKLSGLTQKEIEIGPRQSNVWAL</sequence>
<dbReference type="PANTHER" id="PTHR31776:SF26">
    <property type="entry name" value="SECRETED ARABINOSIDASE"/>
    <property type="match status" value="1"/>
</dbReference>
<comment type="similarity">
    <text evidence="2">Belongs to the glycosyl hydrolase 51 family.</text>
</comment>
<dbReference type="GO" id="GO:0046373">
    <property type="term" value="P:L-arabinose metabolic process"/>
    <property type="evidence" value="ECO:0007669"/>
    <property type="project" value="InterPro"/>
</dbReference>
<name>A0A4Y8VDX4_9BACT</name>
<evidence type="ECO:0000256" key="5">
    <source>
        <dbReference type="ARBA" id="ARBA00022801"/>
    </source>
</evidence>